<evidence type="ECO:0000313" key="1">
    <source>
        <dbReference type="EMBL" id="KAF2627858.1"/>
    </source>
</evidence>
<comment type="caution">
    <text evidence="1">The sequence shown here is derived from an EMBL/GenBank/DDBJ whole genome shotgun (WGS) entry which is preliminary data.</text>
</comment>
<sequence>MAEWRISDEQPVRELDGLDYERCAALHNYIVELGWTQRGLALDTLDKRTWWECYGGDAALTIVSNRLEAAVISFLKVAWHGFSMETASPPHLFHRYLARLCFPDELWQNVNYAEDEDNSNKRCFVSLYMANGALGATHPLGLILDQDYGMAMQHMSIRDTSITMNGRQTWLPLETILDGFIDMIDQGKVLTVGEAYNGEQERTEPWIMPSYTQRDLDDTLEAFQQLVNTIHDKMPSQPQDTKAGLLDLVTGGHPQMLPSNSFAYQFLAKSPIPSFTYIAPGLRIAQHQSFAPASEQAESNKLYPLLIFSSTHSAYQETLCAPWGDLIPISPFSSNFSTISTCAAGLYLTETEPHHAHPFEDGCKLVLPFLLGANGFARTSDDALIGENVHSAGDNAAAKLEPRSTELYQLGFNHFIAAHDVQLKYVLWNWVAMVEEGKWEVDADGVVGGIEKWREADTEEHWSDYQLPMSW</sequence>
<dbReference type="Proteomes" id="UP000799754">
    <property type="component" value="Unassembled WGS sequence"/>
</dbReference>
<name>A0ACB6S1E9_9PLEO</name>
<gene>
    <name evidence="1" type="ORF">BU25DRAFT_392248</name>
</gene>
<organism evidence="1 2">
    <name type="scientific">Macroventuria anomochaeta</name>
    <dbReference type="NCBI Taxonomy" id="301207"/>
    <lineage>
        <taxon>Eukaryota</taxon>
        <taxon>Fungi</taxon>
        <taxon>Dikarya</taxon>
        <taxon>Ascomycota</taxon>
        <taxon>Pezizomycotina</taxon>
        <taxon>Dothideomycetes</taxon>
        <taxon>Pleosporomycetidae</taxon>
        <taxon>Pleosporales</taxon>
        <taxon>Pleosporineae</taxon>
        <taxon>Didymellaceae</taxon>
        <taxon>Macroventuria</taxon>
    </lineage>
</organism>
<protein>
    <submittedName>
        <fullName evidence="1">Uncharacterized protein</fullName>
    </submittedName>
</protein>
<accession>A0ACB6S1E9</accession>
<dbReference type="EMBL" id="MU006715">
    <property type="protein sequence ID" value="KAF2627858.1"/>
    <property type="molecule type" value="Genomic_DNA"/>
</dbReference>
<evidence type="ECO:0000313" key="2">
    <source>
        <dbReference type="Proteomes" id="UP000799754"/>
    </source>
</evidence>
<proteinExistence type="predicted"/>
<keyword evidence="2" id="KW-1185">Reference proteome</keyword>
<reference evidence="1" key="1">
    <citation type="journal article" date="2020" name="Stud. Mycol.">
        <title>101 Dothideomycetes genomes: a test case for predicting lifestyles and emergence of pathogens.</title>
        <authorList>
            <person name="Haridas S."/>
            <person name="Albert R."/>
            <person name="Binder M."/>
            <person name="Bloem J."/>
            <person name="Labutti K."/>
            <person name="Salamov A."/>
            <person name="Andreopoulos B."/>
            <person name="Baker S."/>
            <person name="Barry K."/>
            <person name="Bills G."/>
            <person name="Bluhm B."/>
            <person name="Cannon C."/>
            <person name="Castanera R."/>
            <person name="Culley D."/>
            <person name="Daum C."/>
            <person name="Ezra D."/>
            <person name="Gonzalez J."/>
            <person name="Henrissat B."/>
            <person name="Kuo A."/>
            <person name="Liang C."/>
            <person name="Lipzen A."/>
            <person name="Lutzoni F."/>
            <person name="Magnuson J."/>
            <person name="Mondo S."/>
            <person name="Nolan M."/>
            <person name="Ohm R."/>
            <person name="Pangilinan J."/>
            <person name="Park H.-J."/>
            <person name="Ramirez L."/>
            <person name="Alfaro M."/>
            <person name="Sun H."/>
            <person name="Tritt A."/>
            <person name="Yoshinaga Y."/>
            <person name="Zwiers L.-H."/>
            <person name="Turgeon B."/>
            <person name="Goodwin S."/>
            <person name="Spatafora J."/>
            <person name="Crous P."/>
            <person name="Grigoriev I."/>
        </authorList>
    </citation>
    <scope>NUCLEOTIDE SEQUENCE</scope>
    <source>
        <strain evidence="1">CBS 525.71</strain>
    </source>
</reference>